<evidence type="ECO:0000313" key="3">
    <source>
        <dbReference type="Proteomes" id="UP000001596"/>
    </source>
</evidence>
<dbReference type="AlphaFoldDB" id="B9JZ62"/>
<keyword evidence="3" id="KW-1185">Reference proteome</keyword>
<dbReference type="eggNOG" id="ENOG50301HF">
    <property type="taxonomic scope" value="Bacteria"/>
</dbReference>
<reference evidence="2 3" key="1">
    <citation type="journal article" date="2009" name="J. Bacteriol.">
        <title>Genome sequences of three Agrobacterium biovars help elucidate the evolution of multichromosome genomes in bacteria.</title>
        <authorList>
            <person name="Slater S.C."/>
            <person name="Goldman B.S."/>
            <person name="Goodner B."/>
            <person name="Setubal J.C."/>
            <person name="Farrand S.K."/>
            <person name="Nester E.W."/>
            <person name="Burr T.J."/>
            <person name="Banta L."/>
            <person name="Dickerman A.W."/>
            <person name="Paulsen I."/>
            <person name="Otten L."/>
            <person name="Suen G."/>
            <person name="Welch R."/>
            <person name="Almeida N.F."/>
            <person name="Arnold F."/>
            <person name="Burton O.T."/>
            <person name="Du Z."/>
            <person name="Ewing A."/>
            <person name="Godsy E."/>
            <person name="Heisel S."/>
            <person name="Houmiel K.L."/>
            <person name="Jhaveri J."/>
            <person name="Lu J."/>
            <person name="Miller N.M."/>
            <person name="Norton S."/>
            <person name="Chen Q."/>
            <person name="Phoolcharoen W."/>
            <person name="Ohlin V."/>
            <person name="Ondrusek D."/>
            <person name="Pride N."/>
            <person name="Stricklin S.L."/>
            <person name="Sun J."/>
            <person name="Wheeler C."/>
            <person name="Wilson L."/>
            <person name="Zhu H."/>
            <person name="Wood D.W."/>
        </authorList>
    </citation>
    <scope>NUCLEOTIDE SEQUENCE [LARGE SCALE GENOMIC DNA]</scope>
    <source>
        <strain evidence="3">S4 / ATCC BAA-846</strain>
    </source>
</reference>
<feature type="compositionally biased region" description="Polar residues" evidence="1">
    <location>
        <begin position="10"/>
        <end position="23"/>
    </location>
</feature>
<dbReference type="EMBL" id="CP000633">
    <property type="protein sequence ID" value="ACM37308.1"/>
    <property type="molecule type" value="Genomic_DNA"/>
</dbReference>
<evidence type="ECO:0000256" key="1">
    <source>
        <dbReference type="SAM" id="MobiDB-lite"/>
    </source>
</evidence>
<name>B9JZ62_ALLAM</name>
<evidence type="ECO:0000313" key="2">
    <source>
        <dbReference type="EMBL" id="ACM37308.1"/>
    </source>
</evidence>
<dbReference type="KEGG" id="avi:Avi_3224"/>
<organism evidence="2 3">
    <name type="scientific">Allorhizobium ampelinum (strain ATCC BAA-846 / DSM 112012 / S4)</name>
    <name type="common">Agrobacterium vitis (strain S4)</name>
    <dbReference type="NCBI Taxonomy" id="311402"/>
    <lineage>
        <taxon>Bacteria</taxon>
        <taxon>Pseudomonadati</taxon>
        <taxon>Pseudomonadota</taxon>
        <taxon>Alphaproteobacteria</taxon>
        <taxon>Hyphomicrobiales</taxon>
        <taxon>Rhizobiaceae</taxon>
        <taxon>Rhizobium/Agrobacterium group</taxon>
        <taxon>Allorhizobium</taxon>
        <taxon>Allorhizobium ampelinum</taxon>
    </lineage>
</organism>
<gene>
    <name evidence="2" type="ordered locus">Avi_3224</name>
</gene>
<feature type="region of interest" description="Disordered" evidence="1">
    <location>
        <begin position="1"/>
        <end position="24"/>
    </location>
</feature>
<accession>B9JZ62</accession>
<sequence>MRRRIAMATHSMTIPTDMTNSADRTGRDRLIDTAELIDRMAHDLKASSDANLPHCYFVEQAKLRLAGLHGREHRANDAHKMVSKNTVNGSSSVFYAWAMPE</sequence>
<proteinExistence type="predicted"/>
<dbReference type="Proteomes" id="UP000001596">
    <property type="component" value="Chromosome 1"/>
</dbReference>
<protein>
    <submittedName>
        <fullName evidence="2">Uncharacterized protein</fullName>
    </submittedName>
</protein>
<dbReference type="HOGENOM" id="CLU_179776_0_0_5"/>